<evidence type="ECO:0000256" key="7">
    <source>
        <dbReference type="ARBA" id="ARBA00022927"/>
    </source>
</evidence>
<dbReference type="OMA" id="AHMSIGC"/>
<evidence type="ECO:0000256" key="4">
    <source>
        <dbReference type="ARBA" id="ARBA00022448"/>
    </source>
</evidence>
<keyword evidence="11 13" id="KW-0472">Membrane</keyword>
<reference evidence="16" key="2">
    <citation type="journal article" date="2012" name="G3 (Bethesda)">
        <title>Pichia sorbitophila, an interspecies yeast hybrid reveals early steps of genome resolution following polyploidization.</title>
        <authorList>
            <person name="Leh Louis V."/>
            <person name="Despons L."/>
            <person name="Friedrich A."/>
            <person name="Martin T."/>
            <person name="Durrens P."/>
            <person name="Casaregola S."/>
            <person name="Neuveglise C."/>
            <person name="Fairhead C."/>
            <person name="Marck C."/>
            <person name="Cruz J.A."/>
            <person name="Straub M.L."/>
            <person name="Kugler V."/>
            <person name="Sacerdot C."/>
            <person name="Uzunov Z."/>
            <person name="Thierry A."/>
            <person name="Weiss S."/>
            <person name="Bleykasten C."/>
            <person name="De Montigny J."/>
            <person name="Jacques N."/>
            <person name="Jung P."/>
            <person name="Lemaire M."/>
            <person name="Mallet S."/>
            <person name="Morel G."/>
            <person name="Richard G.F."/>
            <person name="Sarkar A."/>
            <person name="Savel G."/>
            <person name="Schacherer J."/>
            <person name="Seret M.L."/>
            <person name="Talla E."/>
            <person name="Samson G."/>
            <person name="Jubin C."/>
            <person name="Poulain J."/>
            <person name="Vacherie B."/>
            <person name="Barbe V."/>
            <person name="Pelletier E."/>
            <person name="Sherman D.J."/>
            <person name="Westhof E."/>
            <person name="Weissenbach J."/>
            <person name="Baret P.V."/>
            <person name="Wincker P."/>
            <person name="Gaillardin C."/>
            <person name="Dujon B."/>
            <person name="Souciet J.L."/>
        </authorList>
    </citation>
    <scope>NUCLEOTIDE SEQUENCE [LARGE SCALE GENOMIC DNA]</scope>
    <source>
        <strain evidence="16">ATCC MYA-4447 / BCRC 22081 / CBS 7064 / NBRC 10061 / NRRL Y-12695</strain>
    </source>
</reference>
<evidence type="ECO:0000256" key="1">
    <source>
        <dbReference type="ARBA" id="ARBA00004232"/>
    </source>
</evidence>
<keyword evidence="6" id="KW-0509">mRNA transport</keyword>
<keyword evidence="4" id="KW-0813">Transport</keyword>
<dbReference type="GO" id="GO:0070762">
    <property type="term" value="C:nuclear pore transmembrane ring"/>
    <property type="evidence" value="ECO:0007669"/>
    <property type="project" value="TreeGrafter"/>
</dbReference>
<dbReference type="AlphaFoldDB" id="G8YS62"/>
<evidence type="ECO:0000256" key="11">
    <source>
        <dbReference type="ARBA" id="ARBA00023136"/>
    </source>
</evidence>
<accession>G8YS62</accession>
<feature type="transmembrane region" description="Helical" evidence="13">
    <location>
        <begin position="32"/>
        <end position="50"/>
    </location>
</feature>
<evidence type="ECO:0000256" key="12">
    <source>
        <dbReference type="ARBA" id="ARBA00023242"/>
    </source>
</evidence>
<dbReference type="GO" id="GO:0051028">
    <property type="term" value="P:mRNA transport"/>
    <property type="evidence" value="ECO:0007669"/>
    <property type="project" value="UniProtKB-KW"/>
</dbReference>
<dbReference type="EMBL" id="FO082057">
    <property type="protein sequence ID" value="CCE78399.1"/>
    <property type="molecule type" value="Genomic_DNA"/>
</dbReference>
<evidence type="ECO:0000256" key="9">
    <source>
        <dbReference type="ARBA" id="ARBA00023010"/>
    </source>
</evidence>
<comment type="subcellular location">
    <subcellularLocation>
        <location evidence="1">Nucleus membrane</location>
        <topology evidence="1">Multi-pass membrane protein</topology>
    </subcellularLocation>
    <subcellularLocation>
        <location evidence="2">Nucleus</location>
        <location evidence="2">Nuclear pore complex</location>
    </subcellularLocation>
</comment>
<evidence type="ECO:0000256" key="10">
    <source>
        <dbReference type="ARBA" id="ARBA00023132"/>
    </source>
</evidence>
<feature type="transmembrane region" description="Helical" evidence="13">
    <location>
        <begin position="108"/>
        <end position="128"/>
    </location>
</feature>
<name>G8YS62_PICSO</name>
<comment type="similarity">
    <text evidence="3">Belongs to the NDC1 family.</text>
</comment>
<dbReference type="GO" id="GO:0015031">
    <property type="term" value="P:protein transport"/>
    <property type="evidence" value="ECO:0007669"/>
    <property type="project" value="UniProtKB-KW"/>
</dbReference>
<keyword evidence="16" id="KW-1185">Reference proteome</keyword>
<evidence type="ECO:0000256" key="5">
    <source>
        <dbReference type="ARBA" id="ARBA00022692"/>
    </source>
</evidence>
<evidence type="ECO:0000313" key="14">
    <source>
        <dbReference type="EMBL" id="CCE78399.1"/>
    </source>
</evidence>
<evidence type="ECO:0000256" key="2">
    <source>
        <dbReference type="ARBA" id="ARBA00004567"/>
    </source>
</evidence>
<dbReference type="PANTHER" id="PTHR13269">
    <property type="entry name" value="NUCLEOPORIN NDC1"/>
    <property type="match status" value="1"/>
</dbReference>
<dbReference type="FunCoup" id="G8YS62">
    <property type="interactions" value="241"/>
</dbReference>
<dbReference type="OrthoDB" id="67850at2759"/>
<evidence type="ECO:0000256" key="8">
    <source>
        <dbReference type="ARBA" id="ARBA00022989"/>
    </source>
</evidence>
<feature type="transmembrane region" description="Helical" evidence="13">
    <location>
        <begin position="154"/>
        <end position="174"/>
    </location>
</feature>
<keyword evidence="8 13" id="KW-1133">Transmembrane helix</keyword>
<dbReference type="Pfam" id="PF09531">
    <property type="entry name" value="Ndc1_Nup"/>
    <property type="match status" value="1"/>
</dbReference>
<dbReference type="GO" id="GO:0006999">
    <property type="term" value="P:nuclear pore organization"/>
    <property type="evidence" value="ECO:0007669"/>
    <property type="project" value="TreeGrafter"/>
</dbReference>
<evidence type="ECO:0000313" key="15">
    <source>
        <dbReference type="EMBL" id="CCE78985.1"/>
    </source>
</evidence>
<evidence type="ECO:0000256" key="6">
    <source>
        <dbReference type="ARBA" id="ARBA00022816"/>
    </source>
</evidence>
<dbReference type="EMBL" id="FO082056">
    <property type="protein sequence ID" value="CCE78985.1"/>
    <property type="molecule type" value="Genomic_DNA"/>
</dbReference>
<keyword evidence="10" id="KW-0906">Nuclear pore complex</keyword>
<evidence type="ECO:0000256" key="13">
    <source>
        <dbReference type="SAM" id="Phobius"/>
    </source>
</evidence>
<proteinExistence type="inferred from homology"/>
<dbReference type="Proteomes" id="UP000005222">
    <property type="component" value="Chromosome D"/>
</dbReference>
<dbReference type="Proteomes" id="UP000005222">
    <property type="component" value="Chromosome C"/>
</dbReference>
<dbReference type="STRING" id="559304.G8YS62"/>
<dbReference type="GO" id="GO:0031965">
    <property type="term" value="C:nuclear membrane"/>
    <property type="evidence" value="ECO:0007669"/>
    <property type="project" value="UniProtKB-SubCell"/>
</dbReference>
<dbReference type="PANTHER" id="PTHR13269:SF6">
    <property type="entry name" value="NUCLEOPORIN NDC1"/>
    <property type="match status" value="1"/>
</dbReference>
<keyword evidence="7" id="KW-0653">Protein transport</keyword>
<dbReference type="eggNOG" id="ENOG502RZSR">
    <property type="taxonomic scope" value="Eukaryota"/>
</dbReference>
<sequence length="654" mass="75292">MSFGETQNLSSSRHIQPYHVYFSKVAAKRLKYYSHVTILLAILVSVSLHVPFGKFWWNIFLTAVIRGPVLLIALLLIRSMRTLNSTVDYSRSKTFGSHLLRVLTSRDFFISFGFLAASGILIATLYIFQLSLRNNYYFLSKEYQKKPVINDEWVYYWFHVIFASFVYAAQHFIFQRNRLPFHYGISKVRPEDGLFKHLPKVFGASFILNIFTALCGPLAYFFVRSIVYKSCWVLIAVLGLDQNVPRYGISLKGFFQITYLSGHLFFSWELVNYVYNVYATIGCLDGKKPISTYSSDPVNTLLSGLRDVDPKHSLARLSAFQELAYIATTKEPEGVKVRHAIYNAHSKAGFIWPAILYECTLIMKETTDRINYRSRHDREAWKRKEISVKEEYKTSLDVNDEIFGNSITSSPIRNGDFGSASIKKYDQYKEKLGDNQNSQKVRASQGFYSSALFSLITSLKSLVDSHNQTIKKSHITLHLQNFFKEITAFYQKCYEDLLESNFGVFFRITLRRDTESRVVNPVNYGNSVIAVSNLIMHAIEEDKTRTVTSNNISEVLVSLERAISACTLYTEFPPPSIYIPMNLKQDSRKSNNHLIALLHDLTLDEFFSICMKYNYKLNDLVLPPKTFKLAKWVIDVAIAQQQKQRKDNKSAIII</sequence>
<gene>
    <name evidence="14" type="primary">Piso0_001022</name>
    <name evidence="14" type="ORF">GNLVRS01_PISO0C09176g</name>
    <name evidence="15" type="ORF">GNLVRS01_PISO0D09243g</name>
</gene>
<keyword evidence="12" id="KW-0539">Nucleus</keyword>
<protein>
    <submittedName>
        <fullName evidence="14">Piso0_001022 protein</fullName>
    </submittedName>
</protein>
<reference evidence="14" key="1">
    <citation type="submission" date="2011-10" db="EMBL/GenBank/DDBJ databases">
        <authorList>
            <person name="Genoscope - CEA"/>
        </authorList>
    </citation>
    <scope>NUCLEOTIDE SEQUENCE</scope>
</reference>
<evidence type="ECO:0000256" key="3">
    <source>
        <dbReference type="ARBA" id="ARBA00005760"/>
    </source>
</evidence>
<dbReference type="InterPro" id="IPR019049">
    <property type="entry name" value="Nucleoporin_prot_Ndc1/Nup"/>
</dbReference>
<feature type="transmembrane region" description="Helical" evidence="13">
    <location>
        <begin position="201"/>
        <end position="223"/>
    </location>
</feature>
<dbReference type="HOGENOM" id="CLU_028040_0_0_1"/>
<dbReference type="GO" id="GO:0106166">
    <property type="term" value="F:spindle pole body-nuclear membrane anchor activity"/>
    <property type="evidence" value="ECO:0007669"/>
    <property type="project" value="TreeGrafter"/>
</dbReference>
<organism evidence="14 16">
    <name type="scientific">Pichia sorbitophila (strain ATCC MYA-4447 / BCRC 22081 / CBS 7064 / NBRC 10061 / NRRL Y-12695)</name>
    <name type="common">Hybrid yeast</name>
    <dbReference type="NCBI Taxonomy" id="559304"/>
    <lineage>
        <taxon>Eukaryota</taxon>
        <taxon>Fungi</taxon>
        <taxon>Dikarya</taxon>
        <taxon>Ascomycota</taxon>
        <taxon>Saccharomycotina</taxon>
        <taxon>Pichiomycetes</taxon>
        <taxon>Debaryomycetaceae</taxon>
        <taxon>Millerozyma</taxon>
    </lineage>
</organism>
<keyword evidence="9" id="KW-0811">Translocation</keyword>
<dbReference type="GO" id="GO:0005816">
    <property type="term" value="C:spindle pole body"/>
    <property type="evidence" value="ECO:0007669"/>
    <property type="project" value="TreeGrafter"/>
</dbReference>
<dbReference type="GO" id="GO:0070631">
    <property type="term" value="P:spindle pole body localization"/>
    <property type="evidence" value="ECO:0007669"/>
    <property type="project" value="TreeGrafter"/>
</dbReference>
<keyword evidence="5 13" id="KW-0812">Transmembrane</keyword>
<dbReference type="InParanoid" id="G8YS62"/>
<feature type="transmembrane region" description="Helical" evidence="13">
    <location>
        <begin position="56"/>
        <end position="77"/>
    </location>
</feature>
<evidence type="ECO:0000313" key="16">
    <source>
        <dbReference type="Proteomes" id="UP000005222"/>
    </source>
</evidence>